<keyword evidence="3" id="KW-0731">Sigma factor</keyword>
<accession>A0A328ATG5</accession>
<keyword evidence="4" id="KW-0238">DNA-binding</keyword>
<dbReference type="PANTHER" id="PTHR43133">
    <property type="entry name" value="RNA POLYMERASE ECF-TYPE SIGMA FACTO"/>
    <property type="match status" value="1"/>
</dbReference>
<dbReference type="AlphaFoldDB" id="A0A328ATG5"/>
<evidence type="ECO:0000313" key="9">
    <source>
        <dbReference type="Proteomes" id="UP000249254"/>
    </source>
</evidence>
<evidence type="ECO:0000256" key="4">
    <source>
        <dbReference type="ARBA" id="ARBA00023125"/>
    </source>
</evidence>
<sequence>MLMLRAQDGDAAAWRALLVQLQKRLTAYFARRLSGDLAVDVDDLVQETLIAMHTRRVTYDPAQPFTAWTHAIARYKLIDFWRRRSRRPHVALDDVADGLWAEGDQEAADAAADLDRLLASLPERQQGLIRDVKIEGLSLAEAGAKQGMSEGAAKVSLHRALKALTMKVGRADG</sequence>
<dbReference type="SUPFAM" id="SSF88946">
    <property type="entry name" value="Sigma2 domain of RNA polymerase sigma factors"/>
    <property type="match status" value="1"/>
</dbReference>
<dbReference type="InterPro" id="IPR036388">
    <property type="entry name" value="WH-like_DNA-bd_sf"/>
</dbReference>
<keyword evidence="5" id="KW-0804">Transcription</keyword>
<evidence type="ECO:0000259" key="6">
    <source>
        <dbReference type="Pfam" id="PF04542"/>
    </source>
</evidence>
<dbReference type="GO" id="GO:0003677">
    <property type="term" value="F:DNA binding"/>
    <property type="evidence" value="ECO:0007669"/>
    <property type="project" value="UniProtKB-KW"/>
</dbReference>
<dbReference type="Pfam" id="PF08281">
    <property type="entry name" value="Sigma70_r4_2"/>
    <property type="match status" value="1"/>
</dbReference>
<dbReference type="InterPro" id="IPR013325">
    <property type="entry name" value="RNA_pol_sigma_r2"/>
</dbReference>
<comment type="similarity">
    <text evidence="1">Belongs to the sigma-70 factor family. ECF subfamily.</text>
</comment>
<dbReference type="NCBIfam" id="TIGR02937">
    <property type="entry name" value="sigma70-ECF"/>
    <property type="match status" value="1"/>
</dbReference>
<evidence type="ECO:0000259" key="7">
    <source>
        <dbReference type="Pfam" id="PF08281"/>
    </source>
</evidence>
<dbReference type="Pfam" id="PF04542">
    <property type="entry name" value="Sigma70_r2"/>
    <property type="match status" value="1"/>
</dbReference>
<dbReference type="InterPro" id="IPR013249">
    <property type="entry name" value="RNA_pol_sigma70_r4_t2"/>
</dbReference>
<dbReference type="NCBIfam" id="NF009191">
    <property type="entry name" value="PRK12539.1"/>
    <property type="match status" value="1"/>
</dbReference>
<dbReference type="InterPro" id="IPR014284">
    <property type="entry name" value="RNA_pol_sigma-70_dom"/>
</dbReference>
<feature type="domain" description="RNA polymerase sigma-70 region 2" evidence="6">
    <location>
        <begin position="19"/>
        <end position="87"/>
    </location>
</feature>
<dbReference type="OrthoDB" id="7041663at2"/>
<dbReference type="PANTHER" id="PTHR43133:SF58">
    <property type="entry name" value="ECF RNA POLYMERASE SIGMA FACTOR SIGD"/>
    <property type="match status" value="1"/>
</dbReference>
<comment type="caution">
    <text evidence="8">The sequence shown here is derived from an EMBL/GenBank/DDBJ whole genome shotgun (WGS) entry which is preliminary data.</text>
</comment>
<dbReference type="InterPro" id="IPR007627">
    <property type="entry name" value="RNA_pol_sigma70_r2"/>
</dbReference>
<evidence type="ECO:0000256" key="2">
    <source>
        <dbReference type="ARBA" id="ARBA00023015"/>
    </source>
</evidence>
<name>A0A328ATG5_9CAUL</name>
<dbReference type="GO" id="GO:0016987">
    <property type="term" value="F:sigma factor activity"/>
    <property type="evidence" value="ECO:0007669"/>
    <property type="project" value="UniProtKB-KW"/>
</dbReference>
<dbReference type="InterPro" id="IPR013324">
    <property type="entry name" value="RNA_pol_sigma_r3/r4-like"/>
</dbReference>
<feature type="domain" description="RNA polymerase sigma factor 70 region 4 type 2" evidence="7">
    <location>
        <begin position="113"/>
        <end position="164"/>
    </location>
</feature>
<proteinExistence type="inferred from homology"/>
<reference evidence="9" key="1">
    <citation type="submission" date="2018-05" db="EMBL/GenBank/DDBJ databases">
        <authorList>
            <person name="Li X."/>
        </authorList>
    </citation>
    <scope>NUCLEOTIDE SEQUENCE [LARGE SCALE GENOMIC DNA]</scope>
    <source>
        <strain evidence="9">LX32</strain>
    </source>
</reference>
<dbReference type="SUPFAM" id="SSF88659">
    <property type="entry name" value="Sigma3 and sigma4 domains of RNA polymerase sigma factors"/>
    <property type="match status" value="1"/>
</dbReference>
<keyword evidence="2" id="KW-0805">Transcription regulation</keyword>
<dbReference type="InterPro" id="IPR039425">
    <property type="entry name" value="RNA_pol_sigma-70-like"/>
</dbReference>
<evidence type="ECO:0000256" key="3">
    <source>
        <dbReference type="ARBA" id="ARBA00023082"/>
    </source>
</evidence>
<gene>
    <name evidence="8" type="ORF">DJ017_04895</name>
</gene>
<dbReference type="EMBL" id="QFYQ01000001">
    <property type="protein sequence ID" value="RAK56228.1"/>
    <property type="molecule type" value="Genomic_DNA"/>
</dbReference>
<protein>
    <submittedName>
        <fullName evidence="8">RNA polymerase subunit sigma-70</fullName>
    </submittedName>
</protein>
<evidence type="ECO:0000313" key="8">
    <source>
        <dbReference type="EMBL" id="RAK56228.1"/>
    </source>
</evidence>
<dbReference type="Gene3D" id="1.10.10.10">
    <property type="entry name" value="Winged helix-like DNA-binding domain superfamily/Winged helix DNA-binding domain"/>
    <property type="match status" value="1"/>
</dbReference>
<dbReference type="Gene3D" id="1.10.1740.10">
    <property type="match status" value="1"/>
</dbReference>
<dbReference type="Proteomes" id="UP000249254">
    <property type="component" value="Unassembled WGS sequence"/>
</dbReference>
<evidence type="ECO:0000256" key="5">
    <source>
        <dbReference type="ARBA" id="ARBA00023163"/>
    </source>
</evidence>
<organism evidence="8 9">
    <name type="scientific">Phenylobacterium soli</name>
    <dbReference type="NCBI Taxonomy" id="2170551"/>
    <lineage>
        <taxon>Bacteria</taxon>
        <taxon>Pseudomonadati</taxon>
        <taxon>Pseudomonadota</taxon>
        <taxon>Alphaproteobacteria</taxon>
        <taxon>Caulobacterales</taxon>
        <taxon>Caulobacteraceae</taxon>
        <taxon>Phenylobacterium</taxon>
    </lineage>
</organism>
<evidence type="ECO:0000256" key="1">
    <source>
        <dbReference type="ARBA" id="ARBA00010641"/>
    </source>
</evidence>
<dbReference type="GO" id="GO:0006352">
    <property type="term" value="P:DNA-templated transcription initiation"/>
    <property type="evidence" value="ECO:0007669"/>
    <property type="project" value="InterPro"/>
</dbReference>
<dbReference type="RefSeq" id="WP_111529975.1">
    <property type="nucleotide sequence ID" value="NZ_JBHRSG010000002.1"/>
</dbReference>
<keyword evidence="9" id="KW-1185">Reference proteome</keyword>